<keyword evidence="3" id="KW-1185">Reference proteome</keyword>
<dbReference type="RefSeq" id="WP_045778827.1">
    <property type="nucleotide sequence ID" value="NZ_LAJX01000073.1"/>
</dbReference>
<evidence type="ECO:0000313" key="2">
    <source>
        <dbReference type="EMBL" id="KJV06950.1"/>
    </source>
</evidence>
<feature type="region of interest" description="Disordered" evidence="1">
    <location>
        <begin position="1"/>
        <end position="23"/>
    </location>
</feature>
<name>A0A0F3IJK0_9GAMM</name>
<organism evidence="2 3">
    <name type="scientific">Methylocucumis oryzae</name>
    <dbReference type="NCBI Taxonomy" id="1632867"/>
    <lineage>
        <taxon>Bacteria</taxon>
        <taxon>Pseudomonadati</taxon>
        <taxon>Pseudomonadota</taxon>
        <taxon>Gammaproteobacteria</taxon>
        <taxon>Methylococcales</taxon>
        <taxon>Methylococcaceae</taxon>
        <taxon>Methylocucumis</taxon>
    </lineage>
</organism>
<gene>
    <name evidence="2" type="ORF">VZ94_08045</name>
</gene>
<reference evidence="3" key="1">
    <citation type="submission" date="2015-03" db="EMBL/GenBank/DDBJ databases">
        <title>Draft genome sequence of a novel methanotroph (Sn10-6) isolated from flooded ricefield rhizosphere in India.</title>
        <authorList>
            <person name="Pandit P.S."/>
            <person name="Pore S.D."/>
            <person name="Arora P."/>
            <person name="Kapse N.G."/>
            <person name="Dhakephalkar P.K."/>
            <person name="Rahalkar M.C."/>
        </authorList>
    </citation>
    <scope>NUCLEOTIDE SEQUENCE [LARGE SCALE GENOMIC DNA]</scope>
    <source>
        <strain evidence="3">Sn10-6</strain>
    </source>
</reference>
<protein>
    <submittedName>
        <fullName evidence="2">Uncharacterized protein</fullName>
    </submittedName>
</protein>
<accession>A0A0F3IJK0</accession>
<proteinExistence type="predicted"/>
<dbReference type="EMBL" id="LAJX01000073">
    <property type="protein sequence ID" value="KJV06950.1"/>
    <property type="molecule type" value="Genomic_DNA"/>
</dbReference>
<comment type="caution">
    <text evidence="2">The sequence shown here is derived from an EMBL/GenBank/DDBJ whole genome shotgun (WGS) entry which is preliminary data.</text>
</comment>
<evidence type="ECO:0000256" key="1">
    <source>
        <dbReference type="SAM" id="MobiDB-lite"/>
    </source>
</evidence>
<sequence>MYAPRDFNSDDGFLKALQEKSEARPELKELDKQIEEKIKSVLTSDKLLSSANNKPELQESLIKAAEKITNEIRKSSFITVDARSFTGSDDDLYEFQASAFSSLNDLTDEIYFQINKLVKPYEYGHTWVIKDKATDAIIKNARMITGTKPGIPLPDGRALWEVGIKPGMTFEVVRPK</sequence>
<dbReference type="AlphaFoldDB" id="A0A0F3IJK0"/>
<evidence type="ECO:0000313" key="3">
    <source>
        <dbReference type="Proteomes" id="UP000033684"/>
    </source>
</evidence>
<dbReference type="OrthoDB" id="3697814at2"/>
<dbReference type="Proteomes" id="UP000033684">
    <property type="component" value="Unassembled WGS sequence"/>
</dbReference>
<reference evidence="2 3" key="2">
    <citation type="journal article" date="2016" name="Microb. Ecol.">
        <title>Genome Characteristics of a Novel Type I Methanotroph (Sn10-6) Isolated from a Flooded Indian Rice Field.</title>
        <authorList>
            <person name="Rahalkar M.C."/>
            <person name="Pandit P.S."/>
            <person name="Dhakephalkar P.K."/>
            <person name="Pore S."/>
            <person name="Arora P."/>
            <person name="Kapse N."/>
        </authorList>
    </citation>
    <scope>NUCLEOTIDE SEQUENCE [LARGE SCALE GENOMIC DNA]</scope>
    <source>
        <strain evidence="2 3">Sn10-6</strain>
    </source>
</reference>